<feature type="compositionally biased region" description="Acidic residues" evidence="2">
    <location>
        <begin position="22"/>
        <end position="35"/>
    </location>
</feature>
<dbReference type="SUPFAM" id="SSF53098">
    <property type="entry name" value="Ribonuclease H-like"/>
    <property type="match status" value="1"/>
</dbReference>
<dbReference type="InterPro" id="IPR002562">
    <property type="entry name" value="3'-5'_exonuclease_dom"/>
</dbReference>
<dbReference type="GO" id="GO:0003676">
    <property type="term" value="F:nucleic acid binding"/>
    <property type="evidence" value="ECO:0007669"/>
    <property type="project" value="InterPro"/>
</dbReference>
<keyword evidence="1" id="KW-0479">Metal-binding</keyword>
<name>A0A0V0QH73_PSEPJ</name>
<keyword evidence="1" id="KW-0862">Zinc</keyword>
<dbReference type="InterPro" id="IPR000571">
    <property type="entry name" value="Znf_CCCH"/>
</dbReference>
<feature type="zinc finger region" description="C3H1-type" evidence="1">
    <location>
        <begin position="75"/>
        <end position="103"/>
    </location>
</feature>
<sequence>MQKNNQDGEEQDIEKNNNINNFDEEDDENDNDNDDDTNHMSQYFVYDSQKKKKGKLTQQEIEQEIQRYLNSKIPYEKETLCRFYLRGCCRFTKEECKYAHDLNDLKNFQKLSQMEREIDFKYKIKDYDQRPLLDTLRVQYSLVDYQKKLLKLGKLDKEYSIEELTLNKKDRVKVRDLMHKNMYIEFYYKLLEIYKDDNFFFTDNFLIGEYNRVGFNKIGNQVSYKYITQFLCNQVAYDVQIMLPPFIQPKFKTNCIRQLPKSEEMYENFESKVFEAIINQGELKGYPVQEADIKKVFYKDNISLDMPLHTFLTLKKISFTKFISEILDQDKFTKIIEEQENYKKALSQNQNLSVKNAVIFDFDKEKCVQILSSILAEFQKSNKILVDLKILENKIINEIQTQQNLIQKVKDFIRHFLIQKKHYIIFNPVSNYLVISQKGKKTKKDKDIQQVINCSCNYPKIENSFIQQKQQQYQNQENKNIQNNQNSFLKQRVILVDDLKSLEYAYFILVQNIDQFLLKKEMGVDLEGSLRFGGRIDLVQISVQFKEEARIQIFVFDALTLGQEKLLYDKFRFILQETIGNEKILKIFHDCRKDSLALHFNTGICVKNVFDTAAVHMFREEIEGYFTAHLQKDTFNLMRYLEFTIKWPGLNDILETYQASHGINQQKDDMHRKFSDQRYAEYFRSRPIKDDYLEYSARDVEDLIEVKQNMMNCIKELGVKEKMQMDNQILEYVVLQMSQDYAKDCLLEFKQKIIEKFCNNQEFVFDNTLQYILMEQQNNNKL</sequence>
<dbReference type="Proteomes" id="UP000054937">
    <property type="component" value="Unassembled WGS sequence"/>
</dbReference>
<organism evidence="4 5">
    <name type="scientific">Pseudocohnilembus persalinus</name>
    <name type="common">Ciliate</name>
    <dbReference type="NCBI Taxonomy" id="266149"/>
    <lineage>
        <taxon>Eukaryota</taxon>
        <taxon>Sar</taxon>
        <taxon>Alveolata</taxon>
        <taxon>Ciliophora</taxon>
        <taxon>Intramacronucleata</taxon>
        <taxon>Oligohymenophorea</taxon>
        <taxon>Scuticociliatia</taxon>
        <taxon>Philasterida</taxon>
        <taxon>Pseudocohnilembidae</taxon>
        <taxon>Pseudocohnilembus</taxon>
    </lineage>
</organism>
<dbReference type="Gene3D" id="2.30.30.1190">
    <property type="match status" value="1"/>
</dbReference>
<dbReference type="OrthoDB" id="297630at2759"/>
<feature type="region of interest" description="Disordered" evidence="2">
    <location>
        <begin position="1"/>
        <end position="39"/>
    </location>
</feature>
<dbReference type="InterPro" id="IPR036397">
    <property type="entry name" value="RNaseH_sf"/>
</dbReference>
<evidence type="ECO:0000313" key="5">
    <source>
        <dbReference type="Proteomes" id="UP000054937"/>
    </source>
</evidence>
<dbReference type="GO" id="GO:0008408">
    <property type="term" value="F:3'-5' exonuclease activity"/>
    <property type="evidence" value="ECO:0007669"/>
    <property type="project" value="InterPro"/>
</dbReference>
<evidence type="ECO:0000256" key="2">
    <source>
        <dbReference type="SAM" id="MobiDB-lite"/>
    </source>
</evidence>
<keyword evidence="1" id="KW-0863">Zinc-finger</keyword>
<accession>A0A0V0QH73</accession>
<evidence type="ECO:0000313" key="4">
    <source>
        <dbReference type="EMBL" id="KRX01440.1"/>
    </source>
</evidence>
<proteinExistence type="predicted"/>
<dbReference type="InterPro" id="IPR012337">
    <property type="entry name" value="RNaseH-like_sf"/>
</dbReference>
<dbReference type="PANTHER" id="PTHR46814">
    <property type="entry name" value="EGALITARIAN, ISOFORM B"/>
    <property type="match status" value="1"/>
</dbReference>
<feature type="domain" description="C3H1-type" evidence="3">
    <location>
        <begin position="75"/>
        <end position="103"/>
    </location>
</feature>
<dbReference type="InParanoid" id="A0A0V0QH73"/>
<dbReference type="SMART" id="SM00356">
    <property type="entry name" value="ZnF_C3H1"/>
    <property type="match status" value="1"/>
</dbReference>
<dbReference type="GO" id="GO:0008270">
    <property type="term" value="F:zinc ion binding"/>
    <property type="evidence" value="ECO:0007669"/>
    <property type="project" value="UniProtKB-KW"/>
</dbReference>
<protein>
    <submittedName>
        <fullName evidence="4">Ribonuclease H-like domain</fullName>
    </submittedName>
</protein>
<dbReference type="EMBL" id="LDAU01000170">
    <property type="protein sequence ID" value="KRX01440.1"/>
    <property type="molecule type" value="Genomic_DNA"/>
</dbReference>
<dbReference type="PANTHER" id="PTHR46814:SF1">
    <property type="entry name" value="EGALITARIAN, ISOFORM B"/>
    <property type="match status" value="1"/>
</dbReference>
<dbReference type="OMA" id="MYENFES"/>
<dbReference type="AlphaFoldDB" id="A0A0V0QH73"/>
<evidence type="ECO:0000256" key="1">
    <source>
        <dbReference type="PROSITE-ProRule" id="PRU00723"/>
    </source>
</evidence>
<reference evidence="4 5" key="1">
    <citation type="journal article" date="2015" name="Sci. Rep.">
        <title>Genome of the facultative scuticociliatosis pathogen Pseudocohnilembus persalinus provides insight into its virulence through horizontal gene transfer.</title>
        <authorList>
            <person name="Xiong J."/>
            <person name="Wang G."/>
            <person name="Cheng J."/>
            <person name="Tian M."/>
            <person name="Pan X."/>
            <person name="Warren A."/>
            <person name="Jiang C."/>
            <person name="Yuan D."/>
            <person name="Miao W."/>
        </authorList>
    </citation>
    <scope>NUCLEOTIDE SEQUENCE [LARGE SCALE GENOMIC DNA]</scope>
    <source>
        <strain evidence="4">36N120E</strain>
    </source>
</reference>
<comment type="caution">
    <text evidence="4">The sequence shown here is derived from an EMBL/GenBank/DDBJ whole genome shotgun (WGS) entry which is preliminary data.</text>
</comment>
<gene>
    <name evidence="4" type="ORF">PPERSA_01343</name>
</gene>
<dbReference type="Gene3D" id="3.30.420.10">
    <property type="entry name" value="Ribonuclease H-like superfamily/Ribonuclease H"/>
    <property type="match status" value="1"/>
</dbReference>
<keyword evidence="5" id="KW-1185">Reference proteome</keyword>
<dbReference type="Pfam" id="PF01612">
    <property type="entry name" value="DNA_pol_A_exo1"/>
    <property type="match status" value="1"/>
</dbReference>
<dbReference type="PROSITE" id="PS50103">
    <property type="entry name" value="ZF_C3H1"/>
    <property type="match status" value="1"/>
</dbReference>
<dbReference type="GO" id="GO:0006139">
    <property type="term" value="P:nucleobase-containing compound metabolic process"/>
    <property type="evidence" value="ECO:0007669"/>
    <property type="project" value="InterPro"/>
</dbReference>
<evidence type="ECO:0000259" key="3">
    <source>
        <dbReference type="PROSITE" id="PS50103"/>
    </source>
</evidence>